<dbReference type="InterPro" id="IPR036188">
    <property type="entry name" value="FAD/NAD-bd_sf"/>
</dbReference>
<dbReference type="AlphaFoldDB" id="A0A0P9D7X9"/>
<feature type="non-terminal residue" evidence="6">
    <location>
        <position position="117"/>
    </location>
</feature>
<keyword evidence="5" id="KW-0560">Oxidoreductase</keyword>
<dbReference type="SUPFAM" id="SSF51905">
    <property type="entry name" value="FAD/NAD(P)-binding domain"/>
    <property type="match status" value="1"/>
</dbReference>
<evidence type="ECO:0000256" key="2">
    <source>
        <dbReference type="ARBA" id="ARBA00010790"/>
    </source>
</evidence>
<accession>A0A0P9D7X9</accession>
<name>A0A0P9D7X9_9CHLR</name>
<evidence type="ECO:0000256" key="4">
    <source>
        <dbReference type="ARBA" id="ARBA00022827"/>
    </source>
</evidence>
<evidence type="ECO:0000256" key="3">
    <source>
        <dbReference type="ARBA" id="ARBA00022630"/>
    </source>
</evidence>
<dbReference type="GO" id="GO:0016491">
    <property type="term" value="F:oxidoreductase activity"/>
    <property type="evidence" value="ECO:0007669"/>
    <property type="project" value="UniProtKB-KW"/>
</dbReference>
<dbReference type="PANTHER" id="PTHR47470">
    <property type="entry name" value="CHOLESTEROL OXIDASE"/>
    <property type="match status" value="1"/>
</dbReference>
<reference evidence="6 7" key="1">
    <citation type="submission" date="2015-09" db="EMBL/GenBank/DDBJ databases">
        <title>Draft genome sequence of Kouleothrix aurantiaca JCM 19913.</title>
        <authorList>
            <person name="Hemp J."/>
        </authorList>
    </citation>
    <scope>NUCLEOTIDE SEQUENCE [LARGE SCALE GENOMIC DNA]</scope>
    <source>
        <strain evidence="6 7">COM-B</strain>
    </source>
</reference>
<dbReference type="Pfam" id="PF13450">
    <property type="entry name" value="NAD_binding_8"/>
    <property type="match status" value="1"/>
</dbReference>
<dbReference type="PANTHER" id="PTHR47470:SF1">
    <property type="entry name" value="FAD-DEPENDENT OXIDOREDUCTASE 2 FAD BINDING DOMAIN-CONTAINING PROTEIN"/>
    <property type="match status" value="1"/>
</dbReference>
<sequence length="117" mass="12920">MQVEEHFDAIVIGSGFGGAVMTCRLAEAGMRVCLLERGRAYPPGTFPRNPRAMQHNFWDPKAKLFGLFNIWSFRGLDAVVSSGLGGGSLIYANVLLRKHPETFVRGDPNDPDAEDWP</sequence>
<protein>
    <submittedName>
        <fullName evidence="6">FAD-dependent oxidoreductase</fullName>
    </submittedName>
</protein>
<evidence type="ECO:0000313" key="6">
    <source>
        <dbReference type="EMBL" id="KPV51410.1"/>
    </source>
</evidence>
<comment type="similarity">
    <text evidence="2">Belongs to the GMC oxidoreductase family.</text>
</comment>
<dbReference type="Gene3D" id="3.50.50.60">
    <property type="entry name" value="FAD/NAD(P)-binding domain"/>
    <property type="match status" value="1"/>
</dbReference>
<dbReference type="InterPro" id="IPR052542">
    <property type="entry name" value="Cholesterol_Oxidase"/>
</dbReference>
<organism evidence="6 7">
    <name type="scientific">Kouleothrix aurantiaca</name>
    <dbReference type="NCBI Taxonomy" id="186479"/>
    <lineage>
        <taxon>Bacteria</taxon>
        <taxon>Bacillati</taxon>
        <taxon>Chloroflexota</taxon>
        <taxon>Chloroflexia</taxon>
        <taxon>Chloroflexales</taxon>
        <taxon>Roseiflexineae</taxon>
        <taxon>Roseiflexaceae</taxon>
        <taxon>Kouleothrix</taxon>
    </lineage>
</organism>
<keyword evidence="4" id="KW-0274">FAD</keyword>
<keyword evidence="3" id="KW-0285">Flavoprotein</keyword>
<evidence type="ECO:0000256" key="5">
    <source>
        <dbReference type="ARBA" id="ARBA00023002"/>
    </source>
</evidence>
<keyword evidence="7" id="KW-1185">Reference proteome</keyword>
<gene>
    <name evidence="6" type="ORF">SE17_21330</name>
</gene>
<comment type="caution">
    <text evidence="6">The sequence shown here is derived from an EMBL/GenBank/DDBJ whole genome shotgun (WGS) entry which is preliminary data.</text>
</comment>
<evidence type="ECO:0000256" key="1">
    <source>
        <dbReference type="ARBA" id="ARBA00001974"/>
    </source>
</evidence>
<dbReference type="Proteomes" id="UP000050509">
    <property type="component" value="Unassembled WGS sequence"/>
</dbReference>
<dbReference type="EMBL" id="LJCR01000924">
    <property type="protein sequence ID" value="KPV51410.1"/>
    <property type="molecule type" value="Genomic_DNA"/>
</dbReference>
<comment type="cofactor">
    <cofactor evidence="1">
        <name>FAD</name>
        <dbReference type="ChEBI" id="CHEBI:57692"/>
    </cofactor>
</comment>
<evidence type="ECO:0000313" key="7">
    <source>
        <dbReference type="Proteomes" id="UP000050509"/>
    </source>
</evidence>
<proteinExistence type="inferred from homology"/>